<reference evidence="12 14" key="1">
    <citation type="submission" date="1999-02" db="EMBL/GenBank/DDBJ databases">
        <title>porcine adenovirus serotype 3, complete genome.</title>
        <authorList>
            <person name="Larocque D."/>
            <person name="Malenfant F."/>
            <person name="Massie B."/>
            <person name="Dea S."/>
        </authorList>
    </citation>
    <scope>NUCLEOTIDE SEQUENCE [LARGE SCALE GENOMIC DNA]</scope>
    <source>
        <strain evidence="12">IAF</strain>
    </source>
</reference>
<comment type="miscellaneous">
    <text evidence="9">All late proteins expressed from the major late promoter are produced by alternative splicing and alternative polyadenylation of the same gene giving rise to non-overlapping ORFs. A leader sequence is present in the N-terminus of all these mRNAs and is recognized by the viral shutoff protein to provide expression although conventional translation via ribosome scanning from the cap has been shut off in the host cell.</text>
</comment>
<evidence type="ECO:0000256" key="2">
    <source>
        <dbReference type="ARBA" id="ARBA00022524"/>
    </source>
</evidence>
<evidence type="ECO:0000256" key="1">
    <source>
        <dbReference type="ARBA" id="ARBA00005746"/>
    </source>
</evidence>
<organism evidence="12 14">
    <name type="scientific">Porcine adenovirus A serotype 3</name>
    <name type="common">PAdV-3</name>
    <name type="synonym">Porcine adenovirus 3</name>
    <dbReference type="NCBI Taxonomy" id="35265"/>
    <lineage>
        <taxon>Viruses</taxon>
        <taxon>Varidnaviria</taxon>
        <taxon>Bamfordvirae</taxon>
        <taxon>Preplasmiviricota</taxon>
        <taxon>Polisuviricotina</taxon>
        <taxon>Pharingeaviricetes</taxon>
        <taxon>Rowavirales</taxon>
        <taxon>Adenoviridae</taxon>
        <taxon>Mastadenovirus</taxon>
        <taxon>Mastadenovirus porcustertium</taxon>
    </lineage>
</organism>
<evidence type="ECO:0000313" key="11">
    <source>
        <dbReference type="EMBL" id="BAA76967.1"/>
    </source>
</evidence>
<dbReference type="EMBL" id="AB026117">
    <property type="protein sequence ID" value="BAA76967.1"/>
    <property type="molecule type" value="Genomic_DNA"/>
</dbReference>
<evidence type="ECO:0000256" key="5">
    <source>
        <dbReference type="ARBA" id="ARBA00022844"/>
    </source>
</evidence>
<gene>
    <name evidence="9" type="primary">L2</name>
</gene>
<comment type="induction">
    <text evidence="9">Expressed in the late phase of the viral replicative cycle.</text>
</comment>
<reference evidence="11 13" key="2">
    <citation type="submission" date="1999-04" db="EMBL/GenBank/DDBJ databases">
        <title>Porcine adenovirus serotype 3, complete genome.</title>
        <authorList>
            <person name="Larocque D."/>
        </authorList>
    </citation>
    <scope>NUCLEOTIDE SEQUENCE [LARGE SCALE GENOMIC DNA]</scope>
</reference>
<keyword evidence="3 9" id="KW-0597">Phosphoprotein</keyword>
<comment type="caution">
    <text evidence="9">Lacks conserved residue(s) required for the propagation of feature annotation.</text>
</comment>
<evidence type="ECO:0000256" key="9">
    <source>
        <dbReference type="HAMAP-Rule" id="MF_04056"/>
    </source>
</evidence>
<feature type="site" description="Cleavage; by viral protease" evidence="9">
    <location>
        <begin position="23"/>
        <end position="24"/>
    </location>
</feature>
<comment type="subcellular location">
    <molecule>Histone-like nucleoprotein</molecule>
    <subcellularLocation>
        <location evidence="9">Virion</location>
    </subcellularLocation>
    <text evidence="9">Located inside the capsid in association with the viral DNA (core). Present in about 1070 copies per virion.</text>
</comment>
<evidence type="ECO:0000313" key="13">
    <source>
        <dbReference type="Proteomes" id="UP000101284"/>
    </source>
</evidence>
<feature type="compositionally biased region" description="Basic residues" evidence="10">
    <location>
        <begin position="160"/>
        <end position="171"/>
    </location>
</feature>
<evidence type="ECO:0000256" key="4">
    <source>
        <dbReference type="ARBA" id="ARBA00022562"/>
    </source>
</evidence>
<dbReference type="EMBL" id="AJ237815">
    <property type="protein sequence ID" value="CAB41029.1"/>
    <property type="molecule type" value="Genomic_DNA"/>
</dbReference>
<feature type="chain" id="PRO_5044510724" description="Pre-histone-like nucleoprotein" evidence="9">
    <location>
        <begin position="2"/>
        <end position="171"/>
    </location>
</feature>
<comment type="PTM">
    <text evidence="9">Cleaved near the N-terminus by the viral protease during virion maturation to form the mature protein.</text>
</comment>
<evidence type="ECO:0000256" key="7">
    <source>
        <dbReference type="ARBA" id="ARBA00023125"/>
    </source>
</evidence>
<comment type="subunit">
    <text evidence="9">Interacts with the core-capsid bridging protein; this interaction bridges the virus core to the capsid. Interacts with host NPM1; this interaction might play a role in placing the pre-histone-like nucleoprotein on the viral DNA or regulating viral gene expression. Interacts with host HMGB1; this interaction inhibits host immune response.</text>
</comment>
<comment type="subcellular location">
    <molecule>Pre-histone-like nucleoprotein</molecule>
    <subcellularLocation>
        <location evidence="9">Host nucleus</location>
        <location evidence="9">Host nucleolus</location>
    </subcellularLocation>
</comment>
<keyword evidence="7 9" id="KW-0238">DNA-binding</keyword>
<feature type="initiator methionine" description="Removed" evidence="9">
    <location>
        <position position="1"/>
    </location>
</feature>
<dbReference type="GO" id="GO:0046718">
    <property type="term" value="P:symbiont entry into host cell"/>
    <property type="evidence" value="ECO:0007669"/>
    <property type="project" value="UniProtKB-UniRule"/>
</dbReference>
<dbReference type="Proteomes" id="UP000148028">
    <property type="component" value="Segment"/>
</dbReference>
<evidence type="ECO:0000313" key="14">
    <source>
        <dbReference type="Proteomes" id="UP000148028"/>
    </source>
</evidence>
<accession>A0A9W4FZG1</accession>
<keyword evidence="6 9" id="KW-0426">Late protein</keyword>
<dbReference type="HAMAP" id="MF_04056">
    <property type="entry name" value="ADV_PVII"/>
    <property type="match status" value="1"/>
</dbReference>
<feature type="region of interest" description="Disordered" evidence="10">
    <location>
        <begin position="142"/>
        <end position="171"/>
    </location>
</feature>
<keyword evidence="9" id="KW-0945">Host-virus interaction</keyword>
<comment type="similarity">
    <text evidence="1 9">Belongs to the adenoviridae histone-like nucleoprotein family.</text>
</comment>
<sequence>MAILVSPSNNSGWGLGLRSMYGGARRLSPDHPVIVRRHYRTNWGSLKGRVAPSTIATTDDPVADVVNAIAGATRRRRRHRRRRRAARVSSVAVTGDPVADVVNAVEAVARRRRARRRSSRMQTTGDPVADVVAAVEAVARRRRSTRRRRRRSAPAILGVRRSRRLRKRTSS</sequence>
<keyword evidence="9" id="KW-0007">Acetylation</keyword>
<name>A0A9W4FZG1_ADEP3</name>
<keyword evidence="4 9" id="KW-1048">Host nucleus</keyword>
<keyword evidence="8 9" id="KW-1160">Virus entry into host cell</keyword>
<dbReference type="GO" id="GO:0044196">
    <property type="term" value="C:host cell nucleolus"/>
    <property type="evidence" value="ECO:0007669"/>
    <property type="project" value="UniProtKB-SubCell"/>
</dbReference>
<keyword evidence="5 9" id="KW-0946">Virion</keyword>
<feature type="compositionally biased region" description="Basic residues" evidence="10">
    <location>
        <begin position="142"/>
        <end position="152"/>
    </location>
</feature>
<organismHost>
    <name type="scientific">Sus scrofa</name>
    <name type="common">Pig</name>
    <dbReference type="NCBI Taxonomy" id="9823"/>
</organismHost>
<feature type="chain" id="PRO_5044510725" description="Histone-like nucleoprotein" evidence="9">
    <location>
        <begin position="24"/>
        <end position="171"/>
    </location>
</feature>
<dbReference type="GO" id="GO:0003677">
    <property type="term" value="F:DNA binding"/>
    <property type="evidence" value="ECO:0007669"/>
    <property type="project" value="UniProtKB-UniRule"/>
</dbReference>
<dbReference type="GO" id="GO:0075732">
    <property type="term" value="P:viral penetration into host nucleus"/>
    <property type="evidence" value="ECO:0007669"/>
    <property type="project" value="UniProtKB-UniRule"/>
</dbReference>
<evidence type="ECO:0000256" key="6">
    <source>
        <dbReference type="ARBA" id="ARBA00022921"/>
    </source>
</evidence>
<dbReference type="GO" id="GO:0043657">
    <property type="term" value="C:host cell"/>
    <property type="evidence" value="ECO:0007669"/>
    <property type="project" value="GOC"/>
</dbReference>
<comment type="function">
    <text evidence="9">Plays a role in the inhibition of host immune response within the nucleus. Interacts with cellular nucleosomes and immobilizes the host immune danger signal HMGB1 on chromatin. In turn, prevents HMGB1 release out of the cell and thus decreases inflammation. Plays also a role in the wrapping and condensation of the viral DNA. May also promote viral genome import into the nucleus.</text>
</comment>
<evidence type="ECO:0000313" key="12">
    <source>
        <dbReference type="EMBL" id="CAB41029.1"/>
    </source>
</evidence>
<proteinExistence type="evidence at transcript level"/>
<feature type="modified residue" description="N6-acetyllysine; by host" evidence="9">
    <location>
        <position position="47"/>
    </location>
</feature>
<dbReference type="Proteomes" id="UP000101284">
    <property type="component" value="Segment"/>
</dbReference>
<protein>
    <recommendedName>
        <fullName evidence="9">Pre-histone-like nucleoprotein</fullName>
    </recommendedName>
    <alternativeName>
        <fullName evidence="9">Pre-core protein VII</fullName>
        <shortName evidence="9">pVII</shortName>
    </alternativeName>
    <component>
        <recommendedName>
            <fullName evidence="9">Histone-like nucleoprotein</fullName>
            <shortName evidence="9">NP</shortName>
        </recommendedName>
        <alternativeName>
            <fullName evidence="9">Core protein VII</fullName>
        </alternativeName>
    </component>
</protein>
<evidence type="ECO:0000256" key="10">
    <source>
        <dbReference type="SAM" id="MobiDB-lite"/>
    </source>
</evidence>
<keyword evidence="2 9" id="KW-1163">Viral penetration into host nucleus</keyword>
<evidence type="ECO:0000256" key="8">
    <source>
        <dbReference type="ARBA" id="ARBA00023296"/>
    </source>
</evidence>
<dbReference type="Pfam" id="PF03228">
    <property type="entry name" value="Adeno_VII"/>
    <property type="match status" value="1"/>
</dbReference>
<dbReference type="InterPro" id="IPR004912">
    <property type="entry name" value="Adeno_VII"/>
</dbReference>
<dbReference type="GO" id="GO:0019028">
    <property type="term" value="C:viral capsid"/>
    <property type="evidence" value="ECO:0007669"/>
    <property type="project" value="InterPro"/>
</dbReference>
<evidence type="ECO:0000256" key="3">
    <source>
        <dbReference type="ARBA" id="ARBA00022553"/>
    </source>
</evidence>